<gene>
    <name evidence="2" type="ORF">FRACYDRAFT_237597</name>
</gene>
<dbReference type="KEGG" id="fcy:FRACYDRAFT_237597"/>
<evidence type="ECO:0000313" key="2">
    <source>
        <dbReference type="EMBL" id="OEU17183.1"/>
    </source>
</evidence>
<dbReference type="Proteomes" id="UP000095751">
    <property type="component" value="Unassembled WGS sequence"/>
</dbReference>
<dbReference type="OrthoDB" id="1743979at2759"/>
<evidence type="ECO:0000256" key="1">
    <source>
        <dbReference type="SAM" id="MobiDB-lite"/>
    </source>
</evidence>
<keyword evidence="3" id="KW-1185">Reference proteome</keyword>
<accession>A0A1E7FHC7</accession>
<dbReference type="InParanoid" id="A0A1E7FHC7"/>
<organism evidence="2 3">
    <name type="scientific">Fragilariopsis cylindrus CCMP1102</name>
    <dbReference type="NCBI Taxonomy" id="635003"/>
    <lineage>
        <taxon>Eukaryota</taxon>
        <taxon>Sar</taxon>
        <taxon>Stramenopiles</taxon>
        <taxon>Ochrophyta</taxon>
        <taxon>Bacillariophyta</taxon>
        <taxon>Bacillariophyceae</taxon>
        <taxon>Bacillariophycidae</taxon>
        <taxon>Bacillariales</taxon>
        <taxon>Bacillariaceae</taxon>
        <taxon>Fragilariopsis</taxon>
    </lineage>
</organism>
<proteinExistence type="predicted"/>
<dbReference type="EMBL" id="KV784357">
    <property type="protein sequence ID" value="OEU17183.1"/>
    <property type="molecule type" value="Genomic_DNA"/>
</dbReference>
<protein>
    <submittedName>
        <fullName evidence="2">Uncharacterized protein</fullName>
    </submittedName>
</protein>
<name>A0A1E7FHC7_9STRA</name>
<feature type="compositionally biased region" description="Polar residues" evidence="1">
    <location>
        <begin position="1"/>
        <end position="19"/>
    </location>
</feature>
<sequence>MQGTQGSDTLSRSDATKTNSVKEKDFLDDGTFIAPKFLGLLAQESQRTESNSIASLLHLISNLQELDEVVEFRLTGKDENLESVIRLFDLVALDIETHSDEQLE</sequence>
<feature type="region of interest" description="Disordered" evidence="1">
    <location>
        <begin position="1"/>
        <end position="22"/>
    </location>
</feature>
<evidence type="ECO:0000313" key="3">
    <source>
        <dbReference type="Proteomes" id="UP000095751"/>
    </source>
</evidence>
<reference evidence="2 3" key="1">
    <citation type="submission" date="2016-09" db="EMBL/GenBank/DDBJ databases">
        <title>Extensive genetic diversity and differential bi-allelic expression allows diatom success in the polar Southern Ocean.</title>
        <authorList>
            <consortium name="DOE Joint Genome Institute"/>
            <person name="Mock T."/>
            <person name="Otillar R.P."/>
            <person name="Strauss J."/>
            <person name="Dupont C."/>
            <person name="Frickenhaus S."/>
            <person name="Maumus F."/>
            <person name="Mcmullan M."/>
            <person name="Sanges R."/>
            <person name="Schmutz J."/>
            <person name="Toseland A."/>
            <person name="Valas R."/>
            <person name="Veluchamy A."/>
            <person name="Ward B.J."/>
            <person name="Allen A."/>
            <person name="Barry K."/>
            <person name="Falciatore A."/>
            <person name="Ferrante M."/>
            <person name="Fortunato A.E."/>
            <person name="Gloeckner G."/>
            <person name="Gruber A."/>
            <person name="Hipkin R."/>
            <person name="Janech M."/>
            <person name="Kroth P."/>
            <person name="Leese F."/>
            <person name="Lindquist E."/>
            <person name="Lyon B.R."/>
            <person name="Martin J."/>
            <person name="Mayer C."/>
            <person name="Parker M."/>
            <person name="Quesneville H."/>
            <person name="Raymond J."/>
            <person name="Uhlig C."/>
            <person name="Valentin K.U."/>
            <person name="Worden A.Z."/>
            <person name="Armbrust E.V."/>
            <person name="Bowler C."/>
            <person name="Green B."/>
            <person name="Moulton V."/>
            <person name="Van Oosterhout C."/>
            <person name="Grigoriev I."/>
        </authorList>
    </citation>
    <scope>NUCLEOTIDE SEQUENCE [LARGE SCALE GENOMIC DNA]</scope>
    <source>
        <strain evidence="2 3">CCMP1102</strain>
    </source>
</reference>
<dbReference type="AlphaFoldDB" id="A0A1E7FHC7"/>